<dbReference type="InterPro" id="IPR036633">
    <property type="entry name" value="Prn/Lys/Arg_de-COase_C_sf"/>
</dbReference>
<evidence type="ECO:0000313" key="8">
    <source>
        <dbReference type="EMBL" id="MEV4291532.1"/>
    </source>
</evidence>
<evidence type="ECO:0000256" key="4">
    <source>
        <dbReference type="ARBA" id="ARBA00022898"/>
    </source>
</evidence>
<comment type="cofactor">
    <cofactor evidence="1">
        <name>pyridoxal 5'-phosphate</name>
        <dbReference type="ChEBI" id="CHEBI:597326"/>
    </cofactor>
</comment>
<dbReference type="EMBL" id="JBFARM010000014">
    <property type="protein sequence ID" value="MEV4291532.1"/>
    <property type="molecule type" value="Genomic_DNA"/>
</dbReference>
<feature type="domain" description="Orn/Lys/Arg decarboxylases family 1 pyridoxal-P attachment site" evidence="6">
    <location>
        <begin position="7"/>
        <end position="302"/>
    </location>
</feature>
<dbReference type="PANTHER" id="PTHR43277">
    <property type="entry name" value="ARGININE DECARBOXYLASE"/>
    <property type="match status" value="1"/>
</dbReference>
<dbReference type="InterPro" id="IPR000310">
    <property type="entry name" value="Orn/Lys/Arg_deCO2ase_major_dom"/>
</dbReference>
<dbReference type="InterPro" id="IPR008286">
    <property type="entry name" value="Prn/Lys/Arg_de-COase_C"/>
</dbReference>
<dbReference type="RefSeq" id="WP_364460270.1">
    <property type="nucleotide sequence ID" value="NZ_JBFARM010000014.1"/>
</dbReference>
<gene>
    <name evidence="8" type="ORF">AB0K40_39010</name>
</gene>
<evidence type="ECO:0000256" key="5">
    <source>
        <dbReference type="ARBA" id="ARBA00023239"/>
    </source>
</evidence>
<evidence type="ECO:0000256" key="2">
    <source>
        <dbReference type="ARBA" id="ARBA00010671"/>
    </source>
</evidence>
<name>A0ABV3HG65_9ACTN</name>
<accession>A0ABV3HG65</accession>
<dbReference type="SUPFAM" id="SSF53383">
    <property type="entry name" value="PLP-dependent transferases"/>
    <property type="match status" value="1"/>
</dbReference>
<sequence>MDQSQAPVLQALQAYQDSGQLPFTPPGHKQARGIDPRVAEVMGEAVFRDDVLVTGGLDDRSSSGGVLQRAEELMADAVGASATFFSTCGSSLSVKAAMLAVAGPGEKLLLGRDAHKSVVAELVLSGSVPVWVEPRWDTELHLAHAPGPEAFAAAFDRHPDAKGALVVTPTPYGTCTDLAALARLCHERGKPLLVDEAWGAHLPFHPDLPTWAMDAGADVCVTSIHKMGSALEQSSVFHLQGDLVAPELLKERADLFSTTSPSALIYATLDGWRRQMVEHGRELYDRVLKLAEELRAEIEAIDGLHVHSRDELCGEGRAFDADPMQLLVDVTGLGTGGYQVTDWMREHHRINLGHSDHRRVGVQLTHADDEETVERLLAALRDLSARAAELPPAPRVEIPPPGELRLEQAMRPRDAFFAPVEHVPWQQAAGRVSAELITPYPPGVPAVVPGERLNGEILRYLRSGLAGGMVVPDAADSSLDTLRVVAEEDHAR</sequence>
<dbReference type="PANTHER" id="PTHR43277:SF4">
    <property type="entry name" value="ARGININE DECARBOXYLASE"/>
    <property type="match status" value="1"/>
</dbReference>
<evidence type="ECO:0000259" key="6">
    <source>
        <dbReference type="Pfam" id="PF01276"/>
    </source>
</evidence>
<proteinExistence type="inferred from homology"/>
<comment type="caution">
    <text evidence="8">The sequence shown here is derived from an EMBL/GenBank/DDBJ whole genome shotgun (WGS) entry which is preliminary data.</text>
</comment>
<comment type="similarity">
    <text evidence="2">Belongs to the Orn/Lys/Arg decarboxylase class-I family.</text>
</comment>
<organism evidence="8 9">
    <name type="scientific">Nonomuraea bangladeshensis</name>
    <dbReference type="NCBI Taxonomy" id="404385"/>
    <lineage>
        <taxon>Bacteria</taxon>
        <taxon>Bacillati</taxon>
        <taxon>Actinomycetota</taxon>
        <taxon>Actinomycetes</taxon>
        <taxon>Streptosporangiales</taxon>
        <taxon>Streptosporangiaceae</taxon>
        <taxon>Nonomuraea</taxon>
    </lineage>
</organism>
<dbReference type="Gene3D" id="3.40.640.10">
    <property type="entry name" value="Type I PLP-dependent aspartate aminotransferase-like (Major domain)"/>
    <property type="match status" value="1"/>
</dbReference>
<protein>
    <submittedName>
        <fullName evidence="8">Ornithine decarboxylase</fullName>
    </submittedName>
</protein>
<dbReference type="Pfam" id="PF01276">
    <property type="entry name" value="OKR_DC_1"/>
    <property type="match status" value="1"/>
</dbReference>
<dbReference type="CDD" id="cd00615">
    <property type="entry name" value="Orn_deC_like"/>
    <property type="match status" value="1"/>
</dbReference>
<dbReference type="Proteomes" id="UP001552427">
    <property type="component" value="Unassembled WGS sequence"/>
</dbReference>
<dbReference type="Pfam" id="PF03711">
    <property type="entry name" value="OKR_DC_1_C"/>
    <property type="match status" value="1"/>
</dbReference>
<keyword evidence="9" id="KW-1185">Reference proteome</keyword>
<keyword evidence="3" id="KW-0210">Decarboxylase</keyword>
<dbReference type="InterPro" id="IPR015421">
    <property type="entry name" value="PyrdxlP-dep_Trfase_major"/>
</dbReference>
<feature type="domain" description="Orn/Lys/Arg decarboxylase C-terminal" evidence="7">
    <location>
        <begin position="407"/>
        <end position="463"/>
    </location>
</feature>
<dbReference type="Gene3D" id="3.90.100.10">
    <property type="entry name" value="Orn/Lys/Arg decarboxylase, C-terminal domain"/>
    <property type="match status" value="1"/>
</dbReference>
<dbReference type="InterPro" id="IPR015424">
    <property type="entry name" value="PyrdxlP-dep_Trfase"/>
</dbReference>
<evidence type="ECO:0000259" key="7">
    <source>
        <dbReference type="Pfam" id="PF03711"/>
    </source>
</evidence>
<reference evidence="8 9" key="1">
    <citation type="submission" date="2024-06" db="EMBL/GenBank/DDBJ databases">
        <title>The Natural Products Discovery Center: Release of the First 8490 Sequenced Strains for Exploring Actinobacteria Biosynthetic Diversity.</title>
        <authorList>
            <person name="Kalkreuter E."/>
            <person name="Kautsar S.A."/>
            <person name="Yang D."/>
            <person name="Bader C.D."/>
            <person name="Teijaro C.N."/>
            <person name="Fluegel L."/>
            <person name="Davis C.M."/>
            <person name="Simpson J.R."/>
            <person name="Lauterbach L."/>
            <person name="Steele A.D."/>
            <person name="Gui C."/>
            <person name="Meng S."/>
            <person name="Li G."/>
            <person name="Viehrig K."/>
            <person name="Ye F."/>
            <person name="Su P."/>
            <person name="Kiefer A.F."/>
            <person name="Nichols A."/>
            <person name="Cepeda A.J."/>
            <person name="Yan W."/>
            <person name="Fan B."/>
            <person name="Jiang Y."/>
            <person name="Adhikari A."/>
            <person name="Zheng C.-J."/>
            <person name="Schuster L."/>
            <person name="Cowan T.M."/>
            <person name="Smanski M.J."/>
            <person name="Chevrette M.G."/>
            <person name="De Carvalho L.P.S."/>
            <person name="Shen B."/>
        </authorList>
    </citation>
    <scope>NUCLEOTIDE SEQUENCE [LARGE SCALE GENOMIC DNA]</scope>
    <source>
        <strain evidence="8 9">NPDC049574</strain>
    </source>
</reference>
<keyword evidence="4" id="KW-0663">Pyridoxal phosphate</keyword>
<evidence type="ECO:0000256" key="1">
    <source>
        <dbReference type="ARBA" id="ARBA00001933"/>
    </source>
</evidence>
<evidence type="ECO:0000313" key="9">
    <source>
        <dbReference type="Proteomes" id="UP001552427"/>
    </source>
</evidence>
<keyword evidence="5" id="KW-0456">Lyase</keyword>
<dbReference type="InterPro" id="IPR052357">
    <property type="entry name" value="Orn_Lys_Arg_decarboxylase-I"/>
</dbReference>
<dbReference type="SUPFAM" id="SSF55904">
    <property type="entry name" value="Ornithine decarboxylase C-terminal domain"/>
    <property type="match status" value="1"/>
</dbReference>
<evidence type="ECO:0000256" key="3">
    <source>
        <dbReference type="ARBA" id="ARBA00022793"/>
    </source>
</evidence>